<gene>
    <name evidence="6" type="ORF">A3K49_05040</name>
</gene>
<evidence type="ECO:0000256" key="5">
    <source>
        <dbReference type="SAM" id="Phobius"/>
    </source>
</evidence>
<dbReference type="EMBL" id="MEUG01000001">
    <property type="protein sequence ID" value="OGC28328.1"/>
    <property type="molecule type" value="Genomic_DNA"/>
</dbReference>
<feature type="transmembrane region" description="Helical" evidence="5">
    <location>
        <begin position="52"/>
        <end position="70"/>
    </location>
</feature>
<evidence type="ECO:0008006" key="8">
    <source>
        <dbReference type="Google" id="ProtNLM"/>
    </source>
</evidence>
<keyword evidence="4 5" id="KW-0472">Membrane</keyword>
<evidence type="ECO:0000313" key="6">
    <source>
        <dbReference type="EMBL" id="OGC28328.1"/>
    </source>
</evidence>
<dbReference type="GO" id="GO:0016020">
    <property type="term" value="C:membrane"/>
    <property type="evidence" value="ECO:0007669"/>
    <property type="project" value="UniProtKB-SubCell"/>
</dbReference>
<dbReference type="Pfam" id="PF00420">
    <property type="entry name" value="Oxidored_q2"/>
    <property type="match status" value="1"/>
</dbReference>
<evidence type="ECO:0000256" key="4">
    <source>
        <dbReference type="ARBA" id="ARBA00023136"/>
    </source>
</evidence>
<sequence length="87" mass="9610">MISYLGCFGLFMIGLYGVMVKRHIYKIVISVLIMEFAVDSFLVLIGNRKWGTALIVLSATLIAAAIIIRVQESFGTLDADELKELKG</sequence>
<evidence type="ECO:0000256" key="3">
    <source>
        <dbReference type="ARBA" id="ARBA00022989"/>
    </source>
</evidence>
<dbReference type="Proteomes" id="UP000178602">
    <property type="component" value="Unassembled WGS sequence"/>
</dbReference>
<organism evidence="6 7">
    <name type="scientific">candidate division WOR-1 bacterium RIFOXYC12_FULL_54_18</name>
    <dbReference type="NCBI Taxonomy" id="1802584"/>
    <lineage>
        <taxon>Bacteria</taxon>
        <taxon>Bacillati</taxon>
        <taxon>Saganbacteria</taxon>
    </lineage>
</organism>
<dbReference type="InterPro" id="IPR039428">
    <property type="entry name" value="NUOK/Mnh_C1-like"/>
</dbReference>
<dbReference type="Gene3D" id="1.10.287.3510">
    <property type="match status" value="1"/>
</dbReference>
<accession>A0A1F4T6H2</accession>
<comment type="caution">
    <text evidence="6">The sequence shown here is derived from an EMBL/GenBank/DDBJ whole genome shotgun (WGS) entry which is preliminary data.</text>
</comment>
<keyword evidence="2 5" id="KW-0812">Transmembrane</keyword>
<reference evidence="6 7" key="1">
    <citation type="journal article" date="2016" name="Nat. Commun.">
        <title>Thousands of microbial genomes shed light on interconnected biogeochemical processes in an aquifer system.</title>
        <authorList>
            <person name="Anantharaman K."/>
            <person name="Brown C.T."/>
            <person name="Hug L.A."/>
            <person name="Sharon I."/>
            <person name="Castelle C.J."/>
            <person name="Probst A.J."/>
            <person name="Thomas B.C."/>
            <person name="Singh A."/>
            <person name="Wilkins M.J."/>
            <person name="Karaoz U."/>
            <person name="Brodie E.L."/>
            <person name="Williams K.H."/>
            <person name="Hubbard S.S."/>
            <person name="Banfield J.F."/>
        </authorList>
    </citation>
    <scope>NUCLEOTIDE SEQUENCE [LARGE SCALE GENOMIC DNA]</scope>
</reference>
<evidence type="ECO:0000313" key="7">
    <source>
        <dbReference type="Proteomes" id="UP000178602"/>
    </source>
</evidence>
<comment type="subcellular location">
    <subcellularLocation>
        <location evidence="1">Membrane</location>
        <topology evidence="1">Multi-pass membrane protein</topology>
    </subcellularLocation>
</comment>
<evidence type="ECO:0000256" key="2">
    <source>
        <dbReference type="ARBA" id="ARBA00022692"/>
    </source>
</evidence>
<feature type="transmembrane region" description="Helical" evidence="5">
    <location>
        <begin position="27"/>
        <end position="45"/>
    </location>
</feature>
<protein>
    <recommendedName>
        <fullName evidence="8">NADH-quinone oxidoreductase subunit K</fullName>
    </recommendedName>
</protein>
<evidence type="ECO:0000256" key="1">
    <source>
        <dbReference type="ARBA" id="ARBA00004141"/>
    </source>
</evidence>
<dbReference type="AlphaFoldDB" id="A0A1F4T6H2"/>
<proteinExistence type="predicted"/>
<keyword evidence="3 5" id="KW-1133">Transmembrane helix</keyword>
<name>A0A1F4T6H2_UNCSA</name>